<comment type="caution">
    <text evidence="2">The sequence shown here is derived from an EMBL/GenBank/DDBJ whole genome shotgun (WGS) entry which is preliminary data.</text>
</comment>
<keyword evidence="3" id="KW-1185">Reference proteome</keyword>
<dbReference type="EMBL" id="BLXT01006136">
    <property type="protein sequence ID" value="GFO29215.1"/>
    <property type="molecule type" value="Genomic_DNA"/>
</dbReference>
<evidence type="ECO:0000313" key="2">
    <source>
        <dbReference type="EMBL" id="GFO29215.1"/>
    </source>
</evidence>
<dbReference type="Proteomes" id="UP000735302">
    <property type="component" value="Unassembled WGS sequence"/>
</dbReference>
<evidence type="ECO:0000256" key="1">
    <source>
        <dbReference type="SAM" id="MobiDB-lite"/>
    </source>
</evidence>
<evidence type="ECO:0000313" key="3">
    <source>
        <dbReference type="Proteomes" id="UP000735302"/>
    </source>
</evidence>
<feature type="compositionally biased region" description="Polar residues" evidence="1">
    <location>
        <begin position="60"/>
        <end position="71"/>
    </location>
</feature>
<proteinExistence type="predicted"/>
<accession>A0AAV4C931</accession>
<dbReference type="AlphaFoldDB" id="A0AAV4C931"/>
<protein>
    <submittedName>
        <fullName evidence="2">Uncharacterized protein</fullName>
    </submittedName>
</protein>
<sequence>MCLKQGKMTLMNSSVAAAATDQLSDVSEAGESDIVVWQPQQLTSSVMCLKQGKVTLMNSSVTTSATDQLSDVSEAGESDTDE</sequence>
<feature type="region of interest" description="Disordered" evidence="1">
    <location>
        <begin position="60"/>
        <end position="82"/>
    </location>
</feature>
<name>A0AAV4C931_9GAST</name>
<gene>
    <name evidence="2" type="ORF">PoB_005572000</name>
</gene>
<organism evidence="2 3">
    <name type="scientific">Plakobranchus ocellatus</name>
    <dbReference type="NCBI Taxonomy" id="259542"/>
    <lineage>
        <taxon>Eukaryota</taxon>
        <taxon>Metazoa</taxon>
        <taxon>Spiralia</taxon>
        <taxon>Lophotrochozoa</taxon>
        <taxon>Mollusca</taxon>
        <taxon>Gastropoda</taxon>
        <taxon>Heterobranchia</taxon>
        <taxon>Euthyneura</taxon>
        <taxon>Panpulmonata</taxon>
        <taxon>Sacoglossa</taxon>
        <taxon>Placobranchoidea</taxon>
        <taxon>Plakobranchidae</taxon>
        <taxon>Plakobranchus</taxon>
    </lineage>
</organism>
<reference evidence="2 3" key="1">
    <citation type="journal article" date="2021" name="Elife">
        <title>Chloroplast acquisition without the gene transfer in kleptoplastic sea slugs, Plakobranchus ocellatus.</title>
        <authorList>
            <person name="Maeda T."/>
            <person name="Takahashi S."/>
            <person name="Yoshida T."/>
            <person name="Shimamura S."/>
            <person name="Takaki Y."/>
            <person name="Nagai Y."/>
            <person name="Toyoda A."/>
            <person name="Suzuki Y."/>
            <person name="Arimoto A."/>
            <person name="Ishii H."/>
            <person name="Satoh N."/>
            <person name="Nishiyama T."/>
            <person name="Hasebe M."/>
            <person name="Maruyama T."/>
            <person name="Minagawa J."/>
            <person name="Obokata J."/>
            <person name="Shigenobu S."/>
        </authorList>
    </citation>
    <scope>NUCLEOTIDE SEQUENCE [LARGE SCALE GENOMIC DNA]</scope>
</reference>